<keyword evidence="2" id="KW-0732">Signal</keyword>
<keyword evidence="4" id="KW-1185">Reference proteome</keyword>
<dbReference type="EMBL" id="JAUSVV010000005">
    <property type="protein sequence ID" value="MDQ0443131.1"/>
    <property type="molecule type" value="Genomic_DNA"/>
</dbReference>
<evidence type="ECO:0000313" key="4">
    <source>
        <dbReference type="Proteomes" id="UP001236369"/>
    </source>
</evidence>
<feature type="compositionally biased region" description="Low complexity" evidence="1">
    <location>
        <begin position="27"/>
        <end position="36"/>
    </location>
</feature>
<proteinExistence type="predicted"/>
<dbReference type="Proteomes" id="UP001236369">
    <property type="component" value="Unassembled WGS sequence"/>
</dbReference>
<accession>A0ABU0HLD3</accession>
<dbReference type="RefSeq" id="WP_238249135.1">
    <property type="nucleotide sequence ID" value="NZ_BPQX01000026.1"/>
</dbReference>
<organism evidence="3 4">
    <name type="scientific">Methylobacterium persicinum</name>
    <dbReference type="NCBI Taxonomy" id="374426"/>
    <lineage>
        <taxon>Bacteria</taxon>
        <taxon>Pseudomonadati</taxon>
        <taxon>Pseudomonadota</taxon>
        <taxon>Alphaproteobacteria</taxon>
        <taxon>Hyphomicrobiales</taxon>
        <taxon>Methylobacteriaceae</taxon>
        <taxon>Methylobacterium</taxon>
    </lineage>
</organism>
<feature type="signal peptide" evidence="2">
    <location>
        <begin position="1"/>
        <end position="28"/>
    </location>
</feature>
<reference evidence="3 4" key="1">
    <citation type="submission" date="2023-07" db="EMBL/GenBank/DDBJ databases">
        <title>Genomic Encyclopedia of Type Strains, Phase IV (KMG-IV): sequencing the most valuable type-strain genomes for metagenomic binning, comparative biology and taxonomic classification.</title>
        <authorList>
            <person name="Goeker M."/>
        </authorList>
    </citation>
    <scope>NUCLEOTIDE SEQUENCE [LARGE SCALE GENOMIC DNA]</scope>
    <source>
        <strain evidence="3 4">DSM 19562</strain>
    </source>
</reference>
<feature type="compositionally biased region" description="Basic and acidic residues" evidence="1">
    <location>
        <begin position="78"/>
        <end position="93"/>
    </location>
</feature>
<sequence length="104" mass="10669">MRRFVTSSRARRRILVLGAVLAAAPALAQAQPATGTPEKGAAGTPRAGRAISATGRTMPPPRGAGQPAVAGEAAMAKAQKEAEARSKAWDSKMHKTMSTICNGC</sequence>
<feature type="region of interest" description="Disordered" evidence="1">
    <location>
        <begin position="27"/>
        <end position="93"/>
    </location>
</feature>
<feature type="chain" id="PRO_5045449459" evidence="2">
    <location>
        <begin position="29"/>
        <end position="104"/>
    </location>
</feature>
<evidence type="ECO:0000256" key="1">
    <source>
        <dbReference type="SAM" id="MobiDB-lite"/>
    </source>
</evidence>
<feature type="compositionally biased region" description="Low complexity" evidence="1">
    <location>
        <begin position="68"/>
        <end position="77"/>
    </location>
</feature>
<comment type="caution">
    <text evidence="3">The sequence shown here is derived from an EMBL/GenBank/DDBJ whole genome shotgun (WGS) entry which is preliminary data.</text>
</comment>
<evidence type="ECO:0000313" key="3">
    <source>
        <dbReference type="EMBL" id="MDQ0443131.1"/>
    </source>
</evidence>
<protein>
    <submittedName>
        <fullName evidence="3">Uncharacterized protein</fullName>
    </submittedName>
</protein>
<gene>
    <name evidence="3" type="ORF">QO016_002629</name>
</gene>
<name>A0ABU0HLD3_9HYPH</name>
<evidence type="ECO:0000256" key="2">
    <source>
        <dbReference type="SAM" id="SignalP"/>
    </source>
</evidence>